<evidence type="ECO:0008006" key="3">
    <source>
        <dbReference type="Google" id="ProtNLM"/>
    </source>
</evidence>
<organism evidence="1 2">
    <name type="scientific">Paraburkholderia youngii</name>
    <dbReference type="NCBI Taxonomy" id="2782701"/>
    <lineage>
        <taxon>Bacteria</taxon>
        <taxon>Pseudomonadati</taxon>
        <taxon>Pseudomonadota</taxon>
        <taxon>Betaproteobacteria</taxon>
        <taxon>Burkholderiales</taxon>
        <taxon>Burkholderiaceae</taxon>
        <taxon>Paraburkholderia</taxon>
    </lineage>
</organism>
<dbReference type="EMBL" id="VOMC01000011">
    <property type="protein sequence ID" value="NVI04530.1"/>
    <property type="molecule type" value="Genomic_DNA"/>
</dbReference>
<sequence length="74" mass="8117">MLPLATYYYDLTGNLVGLKDANGHLSTQQGKYGLAQPAVSKSSYAMGYSKSFSCDAVGILRTSVDELYRRVHHT</sequence>
<proteinExistence type="predicted"/>
<keyword evidence="2" id="KW-1185">Reference proteome</keyword>
<dbReference type="Proteomes" id="UP000821598">
    <property type="component" value="Unassembled WGS sequence"/>
</dbReference>
<gene>
    <name evidence="1" type="ORF">FSB64_12250</name>
</gene>
<evidence type="ECO:0000313" key="1">
    <source>
        <dbReference type="EMBL" id="NVI04530.1"/>
    </source>
</evidence>
<name>A0ABX2NKI8_9BURK</name>
<evidence type="ECO:0000313" key="2">
    <source>
        <dbReference type="Proteomes" id="UP000821598"/>
    </source>
</evidence>
<protein>
    <recommendedName>
        <fullName evidence="3">RHS repeat-associated core domain-containing protein</fullName>
    </recommendedName>
</protein>
<accession>A0ABX2NKI8</accession>
<reference evidence="1 2" key="1">
    <citation type="submission" date="2019-08" db="EMBL/GenBank/DDBJ databases">
        <title>Paraburkholderia simonii sp. nov. and P. youngii sp. nov. Brazilian and Mexican Mimosa-associated rhizobia.</title>
        <authorList>
            <person name="Mavima L."/>
            <person name="Beukes C.W."/>
            <person name="Palmer M."/>
            <person name="De Meyer S.E."/>
            <person name="James E.K."/>
            <person name="Maluk M."/>
            <person name="Avontuur J.R."/>
            <person name="Chan W.Y."/>
            <person name="Venter S.N."/>
            <person name="Steenkamp E.T."/>
        </authorList>
    </citation>
    <scope>NUCLEOTIDE SEQUENCE [LARGE SCALE GENOMIC DNA]</scope>
    <source>
        <strain evidence="1 2">JPY454</strain>
    </source>
</reference>
<dbReference type="RefSeq" id="WP_176123566.1">
    <property type="nucleotide sequence ID" value="NZ_JBNDJL010000004.1"/>
</dbReference>
<comment type="caution">
    <text evidence="1">The sequence shown here is derived from an EMBL/GenBank/DDBJ whole genome shotgun (WGS) entry which is preliminary data.</text>
</comment>